<feature type="transmembrane region" description="Helical" evidence="2">
    <location>
        <begin position="159"/>
        <end position="182"/>
    </location>
</feature>
<feature type="coiled-coil region" evidence="1">
    <location>
        <begin position="13"/>
        <end position="57"/>
    </location>
</feature>
<organism evidence="3 4">
    <name type="scientific">Pseudomonas salomonii</name>
    <dbReference type="NCBI Taxonomy" id="191391"/>
    <lineage>
        <taxon>Bacteria</taxon>
        <taxon>Pseudomonadati</taxon>
        <taxon>Pseudomonadota</taxon>
        <taxon>Gammaproteobacteria</taxon>
        <taxon>Pseudomonadales</taxon>
        <taxon>Pseudomonadaceae</taxon>
        <taxon>Pseudomonas</taxon>
    </lineage>
</organism>
<reference evidence="3 4" key="1">
    <citation type="submission" date="2019-11" db="EMBL/GenBank/DDBJ databases">
        <title>Epiphytic Pseudomonas syringae from cherry orchards.</title>
        <authorList>
            <person name="Hulin M.T."/>
        </authorList>
    </citation>
    <scope>NUCLEOTIDE SEQUENCE [LARGE SCALE GENOMIC DNA]</scope>
    <source>
        <strain evidence="3 4">PA-3-2A</strain>
    </source>
</reference>
<evidence type="ECO:0000256" key="2">
    <source>
        <dbReference type="SAM" id="Phobius"/>
    </source>
</evidence>
<name>A0ABS9GI19_9PSED</name>
<feature type="coiled-coil region" evidence="1">
    <location>
        <begin position="81"/>
        <end position="133"/>
    </location>
</feature>
<protein>
    <submittedName>
        <fullName evidence="3">Uncharacterized protein</fullName>
    </submittedName>
</protein>
<proteinExistence type="predicted"/>
<dbReference type="Proteomes" id="UP000814158">
    <property type="component" value="Unassembled WGS sequence"/>
</dbReference>
<evidence type="ECO:0000313" key="3">
    <source>
        <dbReference type="EMBL" id="MCF5545385.1"/>
    </source>
</evidence>
<keyword evidence="2" id="KW-0812">Transmembrane</keyword>
<sequence length="310" mass="35221">MTYYQGIVESEEQRQQRLMLANREKELDELRKQLVEREAYIENRTQQEKKLLEQREKELYESVETRNQSFLQHEQAAMQRQNLAEKEIAEHRAQLAEERKKASVQRYHLDQLRVELESEKQRLTEEGQKTLQDNSKRFVGSALSLLGAKESRFHFISGVWGVIGAIALISGVAIAIATMISSSDNYHQVPGAGLAYYFFHLFRGLVVVGLCGVLSRYAFVFSKSYMHESLKIGERAHAIRFGEFYLDTYGANAQWNEVKEAFAHWNISGQNAFTGTDASPVDPSVVEAAGKLAEKAMEAATNFTKNPSST</sequence>
<feature type="transmembrane region" description="Helical" evidence="2">
    <location>
        <begin position="194"/>
        <end position="219"/>
    </location>
</feature>
<dbReference type="EMBL" id="WKAT01000020">
    <property type="protein sequence ID" value="MCF5545385.1"/>
    <property type="molecule type" value="Genomic_DNA"/>
</dbReference>
<keyword evidence="4" id="KW-1185">Reference proteome</keyword>
<accession>A0ABS9GI19</accession>
<keyword evidence="1" id="KW-0175">Coiled coil</keyword>
<gene>
    <name evidence="3" type="ORF">GIV68_11615</name>
</gene>
<comment type="caution">
    <text evidence="3">The sequence shown here is derived from an EMBL/GenBank/DDBJ whole genome shotgun (WGS) entry which is preliminary data.</text>
</comment>
<evidence type="ECO:0000313" key="4">
    <source>
        <dbReference type="Proteomes" id="UP000814158"/>
    </source>
</evidence>
<keyword evidence="2" id="KW-0472">Membrane</keyword>
<keyword evidence="2" id="KW-1133">Transmembrane helix</keyword>
<dbReference type="RefSeq" id="WP_236370997.1">
    <property type="nucleotide sequence ID" value="NZ_WKAT01000020.1"/>
</dbReference>
<evidence type="ECO:0000256" key="1">
    <source>
        <dbReference type="SAM" id="Coils"/>
    </source>
</evidence>